<feature type="domain" description="Peptidase M16 N-terminal" evidence="10">
    <location>
        <begin position="159"/>
        <end position="297"/>
    </location>
</feature>
<dbReference type="Gene3D" id="3.30.830.10">
    <property type="entry name" value="Metalloenzyme, LuxS/M16 peptidase-like"/>
    <property type="match status" value="4"/>
</dbReference>
<feature type="domain" description="Coenzyme PQQ synthesis protein F-like C-terminal lobe" evidence="13">
    <location>
        <begin position="1076"/>
        <end position="1169"/>
    </location>
</feature>
<feature type="domain" description="Peptidase M16 C-terminal" evidence="11">
    <location>
        <begin position="322"/>
        <end position="490"/>
    </location>
</feature>
<dbReference type="Pfam" id="PF00675">
    <property type="entry name" value="Peptidase_M16"/>
    <property type="match status" value="1"/>
</dbReference>
<evidence type="ECO:0000256" key="9">
    <source>
        <dbReference type="SAM" id="SignalP"/>
    </source>
</evidence>
<dbReference type="FunFam" id="3.30.830.10:FF:000012">
    <property type="entry name" value="Protease 3"/>
    <property type="match status" value="1"/>
</dbReference>
<evidence type="ECO:0000259" key="13">
    <source>
        <dbReference type="Pfam" id="PF22456"/>
    </source>
</evidence>
<keyword evidence="4" id="KW-0479">Metal-binding</keyword>
<accession>A0A0M0KC94</accession>
<keyword evidence="9" id="KW-0732">Signal</keyword>
<keyword evidence="7" id="KW-0482">Metalloprotease</keyword>
<dbReference type="Pfam" id="PF04232">
    <property type="entry name" value="SpoVS"/>
    <property type="match status" value="1"/>
</dbReference>
<protein>
    <submittedName>
        <fullName evidence="14">Ste23p</fullName>
    </submittedName>
</protein>
<comment type="similarity">
    <text evidence="2">Belongs to the peptidase M16 family.</text>
</comment>
<evidence type="ECO:0000313" key="14">
    <source>
        <dbReference type="EMBL" id="KOO36033.1"/>
    </source>
</evidence>
<dbReference type="InterPro" id="IPR011765">
    <property type="entry name" value="Pept_M16_N"/>
</dbReference>
<evidence type="ECO:0000313" key="15">
    <source>
        <dbReference type="Proteomes" id="UP000037460"/>
    </source>
</evidence>
<feature type="region of interest" description="Disordered" evidence="8">
    <location>
        <begin position="1347"/>
        <end position="1368"/>
    </location>
</feature>
<feature type="region of interest" description="Disordered" evidence="8">
    <location>
        <begin position="1473"/>
        <end position="1492"/>
    </location>
</feature>
<dbReference type="SMART" id="SM00368">
    <property type="entry name" value="LRR_RI"/>
    <property type="match status" value="20"/>
</dbReference>
<feature type="region of interest" description="Disordered" evidence="8">
    <location>
        <begin position="941"/>
        <end position="965"/>
    </location>
</feature>
<comment type="cofactor">
    <cofactor evidence="1">
        <name>Zn(2+)</name>
        <dbReference type="ChEBI" id="CHEBI:29105"/>
    </cofactor>
</comment>
<dbReference type="Pfam" id="PF16187">
    <property type="entry name" value="Peptidase_M16_M"/>
    <property type="match status" value="1"/>
</dbReference>
<evidence type="ECO:0000256" key="5">
    <source>
        <dbReference type="ARBA" id="ARBA00022801"/>
    </source>
</evidence>
<dbReference type="InterPro" id="IPR007863">
    <property type="entry name" value="Peptidase_M16_C"/>
</dbReference>
<dbReference type="InterPro" id="IPR011249">
    <property type="entry name" value="Metalloenz_LuxS/M16"/>
</dbReference>
<dbReference type="InterPro" id="IPR054734">
    <property type="entry name" value="PqqF-like_C_4"/>
</dbReference>
<feature type="region of interest" description="Disordered" evidence="8">
    <location>
        <begin position="62"/>
        <end position="123"/>
    </location>
</feature>
<dbReference type="InterPro" id="IPR036882">
    <property type="entry name" value="Alba-like_dom_sf"/>
</dbReference>
<dbReference type="EMBL" id="JWZX01000658">
    <property type="protein sequence ID" value="KOO36033.1"/>
    <property type="molecule type" value="Genomic_DNA"/>
</dbReference>
<dbReference type="GO" id="GO:0003676">
    <property type="term" value="F:nucleic acid binding"/>
    <property type="evidence" value="ECO:0007669"/>
    <property type="project" value="InterPro"/>
</dbReference>
<dbReference type="PANTHER" id="PTHR43690">
    <property type="entry name" value="NARDILYSIN"/>
    <property type="match status" value="1"/>
</dbReference>
<feature type="region of interest" description="Disordered" evidence="8">
    <location>
        <begin position="864"/>
        <end position="885"/>
    </location>
</feature>
<evidence type="ECO:0000256" key="6">
    <source>
        <dbReference type="ARBA" id="ARBA00022833"/>
    </source>
</evidence>
<dbReference type="Proteomes" id="UP000037460">
    <property type="component" value="Unassembled WGS sequence"/>
</dbReference>
<dbReference type="GO" id="GO:0006508">
    <property type="term" value="P:proteolysis"/>
    <property type="evidence" value="ECO:0007669"/>
    <property type="project" value="UniProtKB-KW"/>
</dbReference>
<evidence type="ECO:0000256" key="8">
    <source>
        <dbReference type="SAM" id="MobiDB-lite"/>
    </source>
</evidence>
<dbReference type="Gene3D" id="3.30.110.20">
    <property type="entry name" value="Alba-like domain"/>
    <property type="match status" value="1"/>
</dbReference>
<dbReference type="Pfam" id="PF05193">
    <property type="entry name" value="Peptidase_M16_C"/>
    <property type="match status" value="1"/>
</dbReference>
<dbReference type="SUPFAM" id="SSF63411">
    <property type="entry name" value="LuxS/MPP-like metallohydrolase"/>
    <property type="match status" value="4"/>
</dbReference>
<evidence type="ECO:0000256" key="2">
    <source>
        <dbReference type="ARBA" id="ARBA00007261"/>
    </source>
</evidence>
<dbReference type="InterPro" id="IPR032675">
    <property type="entry name" value="LRR_dom_sf"/>
</dbReference>
<dbReference type="GO" id="GO:0004222">
    <property type="term" value="F:metalloendopeptidase activity"/>
    <property type="evidence" value="ECO:0007669"/>
    <property type="project" value="UniProtKB-ARBA"/>
</dbReference>
<dbReference type="InterPro" id="IPR032632">
    <property type="entry name" value="Peptidase_M16_M"/>
</dbReference>
<evidence type="ECO:0000256" key="4">
    <source>
        <dbReference type="ARBA" id="ARBA00022723"/>
    </source>
</evidence>
<dbReference type="GO" id="GO:0046872">
    <property type="term" value="F:metal ion binding"/>
    <property type="evidence" value="ECO:0007669"/>
    <property type="project" value="UniProtKB-KW"/>
</dbReference>
<feature type="chain" id="PRO_5013380040" evidence="9">
    <location>
        <begin position="16"/>
        <end position="2317"/>
    </location>
</feature>
<dbReference type="InterPro" id="IPR001611">
    <property type="entry name" value="Leu-rich_rpt"/>
</dbReference>
<feature type="signal peptide" evidence="9">
    <location>
        <begin position="1"/>
        <end position="15"/>
    </location>
</feature>
<dbReference type="SUPFAM" id="SSF52047">
    <property type="entry name" value="RNI-like"/>
    <property type="match status" value="2"/>
</dbReference>
<gene>
    <name evidence="14" type="ORF">Ctob_015263</name>
</gene>
<keyword evidence="15" id="KW-1185">Reference proteome</keyword>
<feature type="compositionally biased region" description="Acidic residues" evidence="8">
    <location>
        <begin position="1474"/>
        <end position="1488"/>
    </location>
</feature>
<feature type="non-terminal residue" evidence="14">
    <location>
        <position position="2317"/>
    </location>
</feature>
<evidence type="ECO:0000256" key="3">
    <source>
        <dbReference type="ARBA" id="ARBA00022670"/>
    </source>
</evidence>
<evidence type="ECO:0000259" key="11">
    <source>
        <dbReference type="Pfam" id="PF05193"/>
    </source>
</evidence>
<dbReference type="OrthoDB" id="348349at2759"/>
<evidence type="ECO:0000259" key="12">
    <source>
        <dbReference type="Pfam" id="PF16187"/>
    </source>
</evidence>
<dbReference type="InterPro" id="IPR007347">
    <property type="entry name" value="SpoVS"/>
</dbReference>
<keyword evidence="3" id="KW-0645">Protease</keyword>
<dbReference type="Pfam" id="PF13516">
    <property type="entry name" value="LRR_6"/>
    <property type="match status" value="5"/>
</dbReference>
<keyword evidence="6" id="KW-0862">Zinc</keyword>
<feature type="compositionally biased region" description="Low complexity" evidence="8">
    <location>
        <begin position="1347"/>
        <end position="1367"/>
    </location>
</feature>
<evidence type="ECO:0000256" key="1">
    <source>
        <dbReference type="ARBA" id="ARBA00001947"/>
    </source>
</evidence>
<dbReference type="InterPro" id="IPR050626">
    <property type="entry name" value="Peptidase_M16"/>
</dbReference>
<evidence type="ECO:0000256" key="7">
    <source>
        <dbReference type="ARBA" id="ARBA00023049"/>
    </source>
</evidence>
<reference evidence="15" key="1">
    <citation type="journal article" date="2015" name="PLoS Genet.">
        <title>Genome Sequence and Transcriptome Analyses of Chrysochromulina tobin: Metabolic Tools for Enhanced Algal Fitness in the Prominent Order Prymnesiales (Haptophyceae).</title>
        <authorList>
            <person name="Hovde B.T."/>
            <person name="Deodato C.R."/>
            <person name="Hunsperger H.M."/>
            <person name="Ryken S.A."/>
            <person name="Yost W."/>
            <person name="Jha R.K."/>
            <person name="Patterson J."/>
            <person name="Monnat R.J. Jr."/>
            <person name="Barlow S.B."/>
            <person name="Starkenburg S.R."/>
            <person name="Cattolico R.A."/>
        </authorList>
    </citation>
    <scope>NUCLEOTIDE SEQUENCE</scope>
    <source>
        <strain evidence="15">CCMP291</strain>
    </source>
</reference>
<dbReference type="Gene3D" id="3.80.10.10">
    <property type="entry name" value="Ribonuclease Inhibitor"/>
    <property type="match status" value="7"/>
</dbReference>
<dbReference type="Pfam" id="PF22456">
    <property type="entry name" value="PqqF-like_C_4"/>
    <property type="match status" value="1"/>
</dbReference>
<keyword evidence="5" id="KW-0378">Hydrolase</keyword>
<sequence length="2317" mass="246247">MRRLLITAAIATTIALPVDLQRKSVLSAVRSQLSSVSAEQLVPEPDFVPGTTEEAWGARHSATPVAATVPPEPEVTRSTTPMVSPEPVAKEFVASASPSPEPAATDHAASPEPNLVATEPSSPYVPYNPTVTRRYQGSFSLAHTDKRSYRYVELDNGMKVLLGSDPSATMAAASVDVSTGSYSDPIEYPGIAHFCEHMLFLSNAKFPEEDEYETFLASAGGGSNAFTDKTHTNFFFEVSTGYLEPALERLAAFFVAPTFATGASSDQVDRERNAVDSENSKNLQDDEWRTDQLLHSLSSNLSKHHSFSTGNKETLTGGEQLREALTAWYKSHYSSHIMSLALTGNQSLDDLESWALAYFGPLERRPGVIAGRASSWELAVPSEQLPRLVRYEPLGPDSLELVWFLPGELNRTRSHPLNSLSSLFSKETEGSLTLALAEQGWIEELWAGADEEEEDETVFSISATLTPSGVEHVQEVIQTVFAAVEKAKDTATDPQWWEQDVRAQELAFMYAKPPDVSQEMVELSGLLKQNYEPLELPRAAYVAREPDADELVRLLGLMSLERVTILYGTAKHDDDDDTDAWEVEKWYGTKYQSRLLTEEERARYAAPSAELEAKLTKPGVNPYYPSEEGLKMITVAEQAPPEASPEPLPETMQPGGPTPYDAAAGPITVPVLLASDARSRTWHALDVSFGMPMAYFGLKLYLPHAAHSGLGRVATSVLVGMANEQMRALKQQLLDAGVQMDLAPTSSGLELTLAGFSERLPQVMLATLDQLSNLTACPDHFAVAMESTRDEQETWATANPSRTAATLTSSLMSFLAVELPPENEALLDKLTLEGLFGNRTHLNMLREVSPVLEPDYKLIEGKDALKQDEEETPTETPPDFTAPLTDIDDIGKLLTDIDDIGLEAAEPANEWEETKGGPVAFRKKRGDSAKKGALEFNALLNPEPAAPIDDRKEAKPSASLNASEGENEKLVGVKAFDFLAVGNVEASVASGLHADLNERLFGDVTSTTELAGGSASSMPVQAPLGQARVLLPSGSRLAYAIEHPSPDQTQSAVELTIQLGRRDKLGIRQDAAALILGKFLPGKFFADLRTQQQLGYVVQAALGTHFGIRELVFLVQGTAQPPANVSKCILTFVDSMPELVKQLTADDFGSYVASTKASLLQTPLSIEDEGKGLGVTLFSKISENCTSSFDYNAKLAAAMDTVTLADVLKFAEAIVEPQGQYSRLLVQVYGRKQQPLPETSVFPPDYMQLDREAHFIEATYSGCEGPTFPAPGATAVPAPEDPEGGFLGCVDGALEHIQRAIARRLNGQRAQDLCVVLGASGDFDGAEERAEALAEPAFLPEGYEAPQQLGAASSSAPPAPLRQPSLSGVPATEDAREAALAIVDVATLCELKGVNRFWRALSRRVLCSRLCRGRGQPAPTHLEEITDLDVELLIEAGRPGDTALAGRMLPGLARLRGYGFVVDVAKVRAATLDEKDDEDNDENNDEGQEGSLLRGTAKAALDSCISGDGEAPLKLTIAAVACAGSEGFTAIADAMRVNGALTRVDVRYNNIAGDGAAQLSAAVLGNLKIEMFNEIPLKEMRANSLTELDLKGKGVGVEGGMVVAGLIPVMGGLTALNLSYNDLADEGVSAVCKAIQSNKETKLASLSFKNNGIGPVGANAVAAMVAVTGALTKLSLAQNELEEEGTKAICEALEQNTTLKELDISSRYNGTIGGSAGAKHVANMLLVNGGLTSLDLSNNLLCGVTQMASGTYTAEGITAIAEALRVNGALTRVDIRQNNMAGGGAVQLAAAVLGNFKIENFNEIPIKEMRANSLTELDLNGKGVGVEGGMVIAGLIPVMGGLTALDLSSNSLKDEGVSAVCEAIQSNKETKLASLKFSYTGIGPVGSKSVAAMVAVAGGLTSLDLSSNQLCGLDRDGRGTYTAEGITAIADALRVNGALTKLSLAWNELGEEGTKAICEALKQNKTLKELDLSGRDNIGGEAGAKHVADMLGVNGALTALDLSCNDLKDEGLSAVCEAIQSNKETKLASLNFKDNGIGPVGANAVAAMMAVTGALTALNLSSNEIGGHSHWNGYRHQPVSTPEGPKAIADALLVNGALTRVDVRCNNIAGDGAAQLSAAVLGNLKIEMFNEIPLKEMRANSLTELDLKGKCVGVEGGMVVAGLIPVMGGLTSIDVRHNKIAGDGAVQLAAAVLGNLEIEMFNGIPIKEMRANSLTELDLKGKDVGVEGVMVVAGLKGVKSCAICYVVRESGEPPKVVATGPAAINQAMKAIAIARKYMLEEETGATDLDVSPQFEEDIRQSSRVCFVLGKARKSNPI</sequence>
<organism evidence="14 15">
    <name type="scientific">Chrysochromulina tobinii</name>
    <dbReference type="NCBI Taxonomy" id="1460289"/>
    <lineage>
        <taxon>Eukaryota</taxon>
        <taxon>Haptista</taxon>
        <taxon>Haptophyta</taxon>
        <taxon>Prymnesiophyceae</taxon>
        <taxon>Prymnesiales</taxon>
        <taxon>Chrysochromulinaceae</taxon>
        <taxon>Chrysochromulina</taxon>
    </lineage>
</organism>
<dbReference type="PANTHER" id="PTHR43690:SF18">
    <property type="entry name" value="INSULIN-DEGRADING ENZYME-RELATED"/>
    <property type="match status" value="1"/>
</dbReference>
<comment type="caution">
    <text evidence="14">The sequence shown here is derived from an EMBL/GenBank/DDBJ whole genome shotgun (WGS) entry which is preliminary data.</text>
</comment>
<feature type="domain" description="Peptidase M16 middle/third" evidence="12">
    <location>
        <begin position="508"/>
        <end position="813"/>
    </location>
</feature>
<evidence type="ECO:0000259" key="10">
    <source>
        <dbReference type="Pfam" id="PF00675"/>
    </source>
</evidence>
<name>A0A0M0KC94_9EUKA</name>
<proteinExistence type="inferred from homology"/>